<gene>
    <name evidence="1" type="ORF">GCM10009740_16720</name>
</gene>
<accession>A0ABP5FLQ7</accession>
<proteinExistence type="predicted"/>
<dbReference type="Proteomes" id="UP001501285">
    <property type="component" value="Unassembled WGS sequence"/>
</dbReference>
<comment type="caution">
    <text evidence="1">The sequence shown here is derived from an EMBL/GenBank/DDBJ whole genome shotgun (WGS) entry which is preliminary data.</text>
</comment>
<organism evidence="1 2">
    <name type="scientific">Terrabacter terrae</name>
    <dbReference type="NCBI Taxonomy" id="318434"/>
    <lineage>
        <taxon>Bacteria</taxon>
        <taxon>Bacillati</taxon>
        <taxon>Actinomycetota</taxon>
        <taxon>Actinomycetes</taxon>
        <taxon>Micrococcales</taxon>
        <taxon>Intrasporangiaceae</taxon>
        <taxon>Terrabacter</taxon>
    </lineage>
</organism>
<keyword evidence="2" id="KW-1185">Reference proteome</keyword>
<dbReference type="EMBL" id="BAAANB010000008">
    <property type="protein sequence ID" value="GAA2027714.1"/>
    <property type="molecule type" value="Genomic_DNA"/>
</dbReference>
<protein>
    <recommendedName>
        <fullName evidence="3">IPT/TIG domain-containing protein</fullName>
    </recommendedName>
</protein>
<evidence type="ECO:0000313" key="2">
    <source>
        <dbReference type="Proteomes" id="UP001501285"/>
    </source>
</evidence>
<evidence type="ECO:0000313" key="1">
    <source>
        <dbReference type="EMBL" id="GAA2027714.1"/>
    </source>
</evidence>
<evidence type="ECO:0008006" key="3">
    <source>
        <dbReference type="Google" id="ProtNLM"/>
    </source>
</evidence>
<sequence length="139" mass="14068">MRQPARGGRSCAGALALVAPLTGCTAFIPQGCTAIGADSGVTVTLAGNGWIGPLTIEVCVAENCSSSPAITRTAEPVIVRNTGLTSTKPTEVVITVRGQGGSLLAPAMRSTVRPTELQPNGPQCEPTVWVAAATVSRPT</sequence>
<name>A0ABP5FLQ7_9MICO</name>
<reference evidence="2" key="1">
    <citation type="journal article" date="2019" name="Int. J. Syst. Evol. Microbiol.">
        <title>The Global Catalogue of Microorganisms (GCM) 10K type strain sequencing project: providing services to taxonomists for standard genome sequencing and annotation.</title>
        <authorList>
            <consortium name="The Broad Institute Genomics Platform"/>
            <consortium name="The Broad Institute Genome Sequencing Center for Infectious Disease"/>
            <person name="Wu L."/>
            <person name="Ma J."/>
        </authorList>
    </citation>
    <scope>NUCLEOTIDE SEQUENCE [LARGE SCALE GENOMIC DNA]</scope>
    <source>
        <strain evidence="2">JCM 14283</strain>
    </source>
</reference>